<dbReference type="STRING" id="34720.A0A151JW78"/>
<dbReference type="Proteomes" id="UP000078541">
    <property type="component" value="Unassembled WGS sequence"/>
</dbReference>
<organism evidence="1 2">
    <name type="scientific">Trachymyrmex septentrionalis</name>
    <dbReference type="NCBI Taxonomy" id="34720"/>
    <lineage>
        <taxon>Eukaryota</taxon>
        <taxon>Metazoa</taxon>
        <taxon>Ecdysozoa</taxon>
        <taxon>Arthropoda</taxon>
        <taxon>Hexapoda</taxon>
        <taxon>Insecta</taxon>
        <taxon>Pterygota</taxon>
        <taxon>Neoptera</taxon>
        <taxon>Endopterygota</taxon>
        <taxon>Hymenoptera</taxon>
        <taxon>Apocrita</taxon>
        <taxon>Aculeata</taxon>
        <taxon>Formicoidea</taxon>
        <taxon>Formicidae</taxon>
        <taxon>Myrmicinae</taxon>
        <taxon>Trachymyrmex</taxon>
    </lineage>
</organism>
<dbReference type="PANTHER" id="PTHR47326">
    <property type="entry name" value="TRANSPOSABLE ELEMENT TC3 TRANSPOSASE-LIKE PROTEIN"/>
    <property type="match status" value="1"/>
</dbReference>
<proteinExistence type="predicted"/>
<name>A0A151JW78_9HYME</name>
<dbReference type="InterPro" id="IPR036397">
    <property type="entry name" value="RNaseH_sf"/>
</dbReference>
<dbReference type="Gene3D" id="3.30.420.10">
    <property type="entry name" value="Ribonuclease H-like superfamily/Ribonuclease H"/>
    <property type="match status" value="1"/>
</dbReference>
<reference evidence="1 2" key="1">
    <citation type="submission" date="2016-03" db="EMBL/GenBank/DDBJ databases">
        <title>Trachymyrmex septentrionalis WGS genome.</title>
        <authorList>
            <person name="Nygaard S."/>
            <person name="Hu H."/>
            <person name="Boomsma J."/>
            <person name="Zhang G."/>
        </authorList>
    </citation>
    <scope>NUCLEOTIDE SEQUENCE [LARGE SCALE GENOMIC DNA]</scope>
    <source>
        <strain evidence="1">Tsep2-gDNA-1</strain>
        <tissue evidence="1">Whole body</tissue>
    </source>
</reference>
<evidence type="ECO:0000313" key="2">
    <source>
        <dbReference type="Proteomes" id="UP000078541"/>
    </source>
</evidence>
<sequence>CVGRPYVFQQDGASTYTSHLIQNWLSDNVDMFWSKEFWPPNSPDLNSLNYYVRSVIERVSNKSRHPNVTSLRTAIEAVFVRMDSVTLQRVWQHFRPRIEAIQANGGYIE</sequence>
<evidence type="ECO:0000313" key="1">
    <source>
        <dbReference type="EMBL" id="KYN38469.1"/>
    </source>
</evidence>
<dbReference type="EMBL" id="KQ981665">
    <property type="protein sequence ID" value="KYN38469.1"/>
    <property type="molecule type" value="Genomic_DNA"/>
</dbReference>
<gene>
    <name evidence="1" type="ORF">ALC56_07146</name>
</gene>
<feature type="non-terminal residue" evidence="1">
    <location>
        <position position="1"/>
    </location>
</feature>
<dbReference type="PANTHER" id="PTHR47326:SF1">
    <property type="entry name" value="HTH PSQ-TYPE DOMAIN-CONTAINING PROTEIN"/>
    <property type="match status" value="1"/>
</dbReference>
<dbReference type="GO" id="GO:0003676">
    <property type="term" value="F:nucleic acid binding"/>
    <property type="evidence" value="ECO:0007669"/>
    <property type="project" value="InterPro"/>
</dbReference>
<protein>
    <submittedName>
        <fullName evidence="1">Uncharacterized protein</fullName>
    </submittedName>
</protein>
<accession>A0A151JW78</accession>
<keyword evidence="2" id="KW-1185">Reference proteome</keyword>
<dbReference type="AlphaFoldDB" id="A0A151JW78"/>